<evidence type="ECO:0000256" key="9">
    <source>
        <dbReference type="ARBA" id="ARBA00023170"/>
    </source>
</evidence>
<evidence type="ECO:0000256" key="2">
    <source>
        <dbReference type="ARBA" id="ARBA00007376"/>
    </source>
</evidence>
<dbReference type="GO" id="GO:0033038">
    <property type="term" value="F:bitter taste receptor activity"/>
    <property type="evidence" value="ECO:0007669"/>
    <property type="project" value="InterPro"/>
</dbReference>
<dbReference type="SUPFAM" id="SSF81321">
    <property type="entry name" value="Family A G protein-coupled receptor-like"/>
    <property type="match status" value="1"/>
</dbReference>
<dbReference type="GO" id="GO:0016020">
    <property type="term" value="C:membrane"/>
    <property type="evidence" value="ECO:0007669"/>
    <property type="project" value="UniProtKB-SubCell"/>
</dbReference>
<feature type="transmembrane region" description="Helical" evidence="13">
    <location>
        <begin position="277"/>
        <end position="298"/>
    </location>
</feature>
<dbReference type="InterPro" id="IPR007960">
    <property type="entry name" value="TAS2R"/>
</dbReference>
<evidence type="ECO:0000313" key="15">
    <source>
        <dbReference type="RefSeq" id="XP_004641417.2"/>
    </source>
</evidence>
<keyword evidence="7 12" id="KW-0297">G-protein coupled receptor</keyword>
<keyword evidence="14" id="KW-1185">Reference proteome</keyword>
<dbReference type="AlphaFoldDB" id="A0A6P3FNR8"/>
<evidence type="ECO:0000256" key="6">
    <source>
        <dbReference type="ARBA" id="ARBA00022989"/>
    </source>
</evidence>
<keyword evidence="10 12" id="KW-0807">Transducer</keyword>
<keyword evidence="3 12" id="KW-0919">Taste</keyword>
<evidence type="ECO:0000256" key="3">
    <source>
        <dbReference type="ARBA" id="ARBA00022480"/>
    </source>
</evidence>
<keyword evidence="8 12" id="KW-0472">Membrane</keyword>
<comment type="similarity">
    <text evidence="2 11">Belongs to the G-protein coupled receptor T2R family.</text>
</comment>
<feature type="transmembrane region" description="Helical" evidence="13">
    <location>
        <begin position="178"/>
        <end position="203"/>
    </location>
</feature>
<proteinExistence type="inferred from homology"/>
<feature type="transmembrane region" description="Helical" evidence="13">
    <location>
        <begin position="50"/>
        <end position="78"/>
    </location>
</feature>
<keyword evidence="6 13" id="KW-1133">Transmembrane helix</keyword>
<feature type="transmembrane region" description="Helical" evidence="13">
    <location>
        <begin position="223"/>
        <end position="250"/>
    </location>
</feature>
<evidence type="ECO:0000256" key="5">
    <source>
        <dbReference type="ARBA" id="ARBA00022692"/>
    </source>
</evidence>
<keyword evidence="5 12" id="KW-0812">Transmembrane</keyword>
<evidence type="ECO:0000313" key="14">
    <source>
        <dbReference type="Proteomes" id="UP000515203"/>
    </source>
</evidence>
<evidence type="ECO:0000256" key="12">
    <source>
        <dbReference type="RuleBase" id="RU004424"/>
    </source>
</evidence>
<dbReference type="GO" id="GO:0004930">
    <property type="term" value="F:G protein-coupled receptor activity"/>
    <property type="evidence" value="ECO:0007669"/>
    <property type="project" value="UniProtKB-KW"/>
</dbReference>
<evidence type="ECO:0000256" key="11">
    <source>
        <dbReference type="RuleBase" id="RU004423"/>
    </source>
</evidence>
<accession>A0A6P3FNR8</accession>
<comment type="subcellular location">
    <subcellularLocation>
        <location evidence="1 12">Membrane</location>
        <topology evidence="1 12">Multi-pass membrane protein</topology>
    </subcellularLocation>
</comment>
<evidence type="ECO:0000256" key="13">
    <source>
        <dbReference type="SAM" id="Phobius"/>
    </source>
</evidence>
<dbReference type="InParanoid" id="A0A6P3FNR8"/>
<dbReference type="Proteomes" id="UP000515203">
    <property type="component" value="Unplaced"/>
</dbReference>
<evidence type="ECO:0000256" key="10">
    <source>
        <dbReference type="ARBA" id="ARBA00023224"/>
    </source>
</evidence>
<dbReference type="OrthoDB" id="8876749at2759"/>
<keyword evidence="9 12" id="KW-0675">Receptor</keyword>
<feature type="transmembrane region" description="Helical" evidence="13">
    <location>
        <begin position="90"/>
        <end position="113"/>
    </location>
</feature>
<protein>
    <recommendedName>
        <fullName evidence="12">Taste receptor type 2</fullName>
    </recommendedName>
</protein>
<dbReference type="PANTHER" id="PTHR11394:SF57">
    <property type="entry name" value="TASTE RECEPTOR TYPE 2"/>
    <property type="match status" value="1"/>
</dbReference>
<name>A0A6P3FNR8_OCTDE</name>
<evidence type="ECO:0000256" key="4">
    <source>
        <dbReference type="ARBA" id="ARBA00022606"/>
    </source>
</evidence>
<sequence>MSVRLYLDPEVHRRPDVSVLCGPACKIIRRRSLRPSAGDTMVPHSEHERAFLRCLSSVIIVTAEFLAGITANAFLFVMSCNDCIIVRKPAPLQILLICTALSRLGLQIVLLTHSLVAVFFPCDYEEFIYRVKMMFIGLLFSSTSSWFTACLSVFYCLKITVFTQSCFLWLKVRVAKPMLWLLLGGVLASLSSAAICIGLRVPVKVFGNASEEQTEVEVQDTDGFLLLNLTLIIPLAVFTICISMLFISLYKHTRRMQRSPPGPSNVKKEAHINALKTAVSFFCFFLSYLAAFTVNMTFKIPLRSHQFFVMKEITAAFPAGHSIIIILSNS</sequence>
<dbReference type="FunFam" id="1.20.1070.10:FF:000055">
    <property type="entry name" value="Taste receptor type 2"/>
    <property type="match status" value="1"/>
</dbReference>
<gene>
    <name evidence="15" type="primary">LOC101591841</name>
</gene>
<evidence type="ECO:0000256" key="7">
    <source>
        <dbReference type="ARBA" id="ARBA00023040"/>
    </source>
</evidence>
<dbReference type="Pfam" id="PF05296">
    <property type="entry name" value="TAS2R"/>
    <property type="match status" value="1"/>
</dbReference>
<evidence type="ECO:0000256" key="1">
    <source>
        <dbReference type="ARBA" id="ARBA00004141"/>
    </source>
</evidence>
<dbReference type="RefSeq" id="XP_004641417.2">
    <property type="nucleotide sequence ID" value="XM_004641360.2"/>
</dbReference>
<reference evidence="15" key="1">
    <citation type="submission" date="2025-08" db="UniProtKB">
        <authorList>
            <consortium name="RefSeq"/>
        </authorList>
    </citation>
    <scope>IDENTIFICATION</scope>
</reference>
<dbReference type="PANTHER" id="PTHR11394">
    <property type="entry name" value="TASTE RECEPTOR TYPE 2"/>
    <property type="match status" value="1"/>
</dbReference>
<dbReference type="GeneID" id="101591841"/>
<evidence type="ECO:0000256" key="8">
    <source>
        <dbReference type="ARBA" id="ARBA00023136"/>
    </source>
</evidence>
<feature type="transmembrane region" description="Helical" evidence="13">
    <location>
        <begin position="133"/>
        <end position="157"/>
    </location>
</feature>
<keyword evidence="4 12" id="KW-0716">Sensory transduction</keyword>
<organism evidence="14 15">
    <name type="scientific">Octodon degus</name>
    <name type="common">Degu</name>
    <name type="synonym">Sciurus degus</name>
    <dbReference type="NCBI Taxonomy" id="10160"/>
    <lineage>
        <taxon>Eukaryota</taxon>
        <taxon>Metazoa</taxon>
        <taxon>Chordata</taxon>
        <taxon>Craniata</taxon>
        <taxon>Vertebrata</taxon>
        <taxon>Euteleostomi</taxon>
        <taxon>Mammalia</taxon>
        <taxon>Eutheria</taxon>
        <taxon>Euarchontoglires</taxon>
        <taxon>Glires</taxon>
        <taxon>Rodentia</taxon>
        <taxon>Hystricomorpha</taxon>
        <taxon>Octodontidae</taxon>
        <taxon>Octodon</taxon>
    </lineage>
</organism>
<dbReference type="Gene3D" id="1.20.1070.10">
    <property type="entry name" value="Rhodopsin 7-helix transmembrane proteins"/>
    <property type="match status" value="1"/>
</dbReference>